<reference evidence="2" key="1">
    <citation type="submission" date="2023-05" db="EMBL/GenBank/DDBJ databases">
        <authorList>
            <person name="Zhang X."/>
        </authorList>
    </citation>
    <scope>NUCLEOTIDE SEQUENCE</scope>
    <source>
        <strain evidence="2">YF14B1</strain>
    </source>
</reference>
<protein>
    <recommendedName>
        <fullName evidence="4">Tetratricopeptide repeat protein</fullName>
    </recommendedName>
</protein>
<gene>
    <name evidence="2" type="ORF">QNI16_12780</name>
</gene>
<dbReference type="RefSeq" id="WP_313979033.1">
    <property type="nucleotide sequence ID" value="NZ_JASJOS010000005.1"/>
</dbReference>
<evidence type="ECO:0000256" key="1">
    <source>
        <dbReference type="SAM" id="SignalP"/>
    </source>
</evidence>
<sequence>MKKTLVTLFILMAGIVSTFAADEKFVKAVEAALTQMKTAKSVEDFQAVANKFEMIGKNSAGEWMPNYYAAYCYANMSFMENDSQKKDQYVTKAESLLSELKTDNDETYVMKAYVAMANLSVDGQNRWQTQGKIFEENLQKAEKANSENPRIYYLKGTNLFYTPEPFGGGAKNACPLFQKAKTKYESFKPASNIAPVWGKEYNEEMLKKCQ</sequence>
<comment type="caution">
    <text evidence="2">The sequence shown here is derived from an EMBL/GenBank/DDBJ whole genome shotgun (WGS) entry which is preliminary data.</text>
</comment>
<evidence type="ECO:0000313" key="2">
    <source>
        <dbReference type="EMBL" id="MDJ1481365.1"/>
    </source>
</evidence>
<organism evidence="2 3">
    <name type="scientific">Xanthocytophaga flava</name>
    <dbReference type="NCBI Taxonomy" id="3048013"/>
    <lineage>
        <taxon>Bacteria</taxon>
        <taxon>Pseudomonadati</taxon>
        <taxon>Bacteroidota</taxon>
        <taxon>Cytophagia</taxon>
        <taxon>Cytophagales</taxon>
        <taxon>Rhodocytophagaceae</taxon>
        <taxon>Xanthocytophaga</taxon>
    </lineage>
</organism>
<name>A0AAE3QLY0_9BACT</name>
<dbReference type="EMBL" id="JASJOS010000005">
    <property type="protein sequence ID" value="MDJ1481365.1"/>
    <property type="molecule type" value="Genomic_DNA"/>
</dbReference>
<keyword evidence="1" id="KW-0732">Signal</keyword>
<evidence type="ECO:0000313" key="3">
    <source>
        <dbReference type="Proteomes" id="UP001241110"/>
    </source>
</evidence>
<dbReference type="AlphaFoldDB" id="A0AAE3QLY0"/>
<accession>A0AAE3QLY0</accession>
<evidence type="ECO:0008006" key="4">
    <source>
        <dbReference type="Google" id="ProtNLM"/>
    </source>
</evidence>
<feature type="chain" id="PRO_5042137609" description="Tetratricopeptide repeat protein" evidence="1">
    <location>
        <begin position="21"/>
        <end position="210"/>
    </location>
</feature>
<dbReference type="Proteomes" id="UP001241110">
    <property type="component" value="Unassembled WGS sequence"/>
</dbReference>
<proteinExistence type="predicted"/>
<feature type="signal peptide" evidence="1">
    <location>
        <begin position="1"/>
        <end position="20"/>
    </location>
</feature>